<dbReference type="GO" id="GO:0046872">
    <property type="term" value="F:metal ion binding"/>
    <property type="evidence" value="ECO:0007669"/>
    <property type="project" value="UniProtKB-KW"/>
</dbReference>
<keyword evidence="7" id="KW-0328">Glycosyltransferase</keyword>
<keyword evidence="22" id="KW-1185">Reference proteome</keyword>
<evidence type="ECO:0000256" key="7">
    <source>
        <dbReference type="ARBA" id="ARBA00022676"/>
    </source>
</evidence>
<dbReference type="EMBL" id="FMWP01000094">
    <property type="protein sequence ID" value="SCZ98065.1"/>
    <property type="molecule type" value="Genomic_DNA"/>
</dbReference>
<feature type="transmembrane region" description="Helical" evidence="20">
    <location>
        <begin position="418"/>
        <end position="438"/>
    </location>
</feature>
<evidence type="ECO:0000256" key="10">
    <source>
        <dbReference type="ARBA" id="ARBA00022723"/>
    </source>
</evidence>
<evidence type="ECO:0000256" key="9">
    <source>
        <dbReference type="ARBA" id="ARBA00022692"/>
    </source>
</evidence>
<dbReference type="GO" id="GO:0005789">
    <property type="term" value="C:endoplasmic reticulum membrane"/>
    <property type="evidence" value="ECO:0007669"/>
    <property type="project" value="UniProtKB-SubCell"/>
</dbReference>
<evidence type="ECO:0000256" key="11">
    <source>
        <dbReference type="ARBA" id="ARBA00022824"/>
    </source>
</evidence>
<evidence type="ECO:0000256" key="14">
    <source>
        <dbReference type="ARBA" id="ARBA00023136"/>
    </source>
</evidence>
<accession>A0A2X0N0G4</accession>
<dbReference type="CDD" id="cd06855">
    <property type="entry name" value="GT_GPT_euk"/>
    <property type="match status" value="1"/>
</dbReference>
<evidence type="ECO:0000256" key="20">
    <source>
        <dbReference type="SAM" id="Phobius"/>
    </source>
</evidence>
<evidence type="ECO:0000256" key="15">
    <source>
        <dbReference type="ARBA" id="ARBA00029567"/>
    </source>
</evidence>
<reference evidence="22" key="1">
    <citation type="submission" date="2016-10" db="EMBL/GenBank/DDBJ databases">
        <authorList>
            <person name="Jeantristanb JTB J.-T."/>
            <person name="Ricardo R."/>
        </authorList>
    </citation>
    <scope>NUCLEOTIDE SEQUENCE [LARGE SCALE GENOMIC DNA]</scope>
</reference>
<feature type="transmembrane region" description="Helical" evidence="20">
    <location>
        <begin position="96"/>
        <end position="116"/>
    </location>
</feature>
<feature type="transmembrane region" description="Helical" evidence="20">
    <location>
        <begin position="523"/>
        <end position="545"/>
    </location>
</feature>
<evidence type="ECO:0000256" key="8">
    <source>
        <dbReference type="ARBA" id="ARBA00022679"/>
    </source>
</evidence>
<keyword evidence="8" id="KW-0808">Transferase</keyword>
<protein>
    <recommendedName>
        <fullName evidence="6">UDP-N-acetylglucosamine--dolichyl-phosphate N-acetylglucosaminephosphotransferase</fullName>
        <ecNumber evidence="5">2.7.8.15</ecNumber>
    </recommendedName>
    <alternativeName>
        <fullName evidence="15">GlcNAc-1-P transferase</fullName>
    </alternativeName>
    <alternativeName>
        <fullName evidence="16">N-acetylglucosamine-1-phosphate transferase</fullName>
    </alternativeName>
</protein>
<comment type="catalytic activity">
    <reaction evidence="18">
        <text>a di-trans,poly-cis-dolichyl phosphate + UDP-N-acetyl-alpha-D-glucosamine = an N-acetyl-alpha-D-glucosaminyl-diphospho-di-trans,poly-cis-dolichol + UMP</text>
        <dbReference type="Rhea" id="RHEA:13289"/>
        <dbReference type="Rhea" id="RHEA-COMP:19498"/>
        <dbReference type="Rhea" id="RHEA-COMP:19507"/>
        <dbReference type="ChEBI" id="CHEBI:57683"/>
        <dbReference type="ChEBI" id="CHEBI:57705"/>
        <dbReference type="ChEBI" id="CHEBI:57865"/>
        <dbReference type="ChEBI" id="CHEBI:58427"/>
        <dbReference type="EC" id="2.7.8.15"/>
    </reaction>
    <physiologicalReaction direction="left-to-right" evidence="18">
        <dbReference type="Rhea" id="RHEA:13290"/>
    </physiologicalReaction>
</comment>
<gene>
    <name evidence="21" type="ORF">BZ3500_MVSOF-1268-A1-R1_CHR3-3G06551</name>
</gene>
<dbReference type="InterPro" id="IPR000715">
    <property type="entry name" value="Glycosyl_transferase_4"/>
</dbReference>
<evidence type="ECO:0000256" key="3">
    <source>
        <dbReference type="ARBA" id="ARBA00004922"/>
    </source>
</evidence>
<proteinExistence type="inferred from homology"/>
<feature type="transmembrane region" description="Helical" evidence="20">
    <location>
        <begin position="251"/>
        <end position="270"/>
    </location>
</feature>
<keyword evidence="12" id="KW-0460">Magnesium</keyword>
<dbReference type="AlphaFoldDB" id="A0A2X0N0G4"/>
<feature type="transmembrane region" description="Helical" evidence="20">
    <location>
        <begin position="342"/>
        <end position="359"/>
    </location>
</feature>
<keyword evidence="14 20" id="KW-0472">Membrane</keyword>
<name>A0A2X0N0G4_9BASI</name>
<keyword evidence="9 20" id="KW-0812">Transmembrane</keyword>
<dbReference type="Proteomes" id="UP000249723">
    <property type="component" value="Unassembled WGS sequence"/>
</dbReference>
<comment type="cofactor">
    <cofactor evidence="1">
        <name>Mg(2+)</name>
        <dbReference type="ChEBI" id="CHEBI:18420"/>
    </cofactor>
</comment>
<evidence type="ECO:0000256" key="16">
    <source>
        <dbReference type="ARBA" id="ARBA00033238"/>
    </source>
</evidence>
<feature type="region of interest" description="Disordered" evidence="19">
    <location>
        <begin position="49"/>
        <end position="78"/>
    </location>
</feature>
<feature type="transmembrane region" description="Helical" evidence="20">
    <location>
        <begin position="210"/>
        <end position="231"/>
    </location>
</feature>
<dbReference type="UniPathway" id="UPA00378"/>
<evidence type="ECO:0000256" key="19">
    <source>
        <dbReference type="SAM" id="MobiDB-lite"/>
    </source>
</evidence>
<comment type="pathway">
    <text evidence="3">Protein modification; protein glycosylation.</text>
</comment>
<feature type="transmembrane region" description="Helical" evidence="20">
    <location>
        <begin position="494"/>
        <end position="511"/>
    </location>
</feature>
<dbReference type="PANTHER" id="PTHR10571:SF0">
    <property type="entry name" value="UDP-N-ACETYLGLUCOSAMINE--DOLICHYL-PHOSPHATE N-ACETYLGLUCOSAMINEPHOSPHOTRANSFERASE"/>
    <property type="match status" value="1"/>
</dbReference>
<comment type="similarity">
    <text evidence="4">Belongs to the glycosyltransferase 4 family.</text>
</comment>
<feature type="transmembrane region" description="Helical" evidence="20">
    <location>
        <begin position="158"/>
        <end position="177"/>
    </location>
</feature>
<evidence type="ECO:0000313" key="22">
    <source>
        <dbReference type="Proteomes" id="UP000249723"/>
    </source>
</evidence>
<evidence type="ECO:0000256" key="6">
    <source>
        <dbReference type="ARBA" id="ARBA00017659"/>
    </source>
</evidence>
<dbReference type="OrthoDB" id="10262326at2759"/>
<evidence type="ECO:0000256" key="2">
    <source>
        <dbReference type="ARBA" id="ARBA00004477"/>
    </source>
</evidence>
<comment type="function">
    <text evidence="17">UDP-N-acetylglucosamine--dolichyl-phosphate N-acetylglucosaminephosphotransferase that operates in the biosynthetic pathway of dolichol-linked oligosaccharides, the glycan precursors employed in protein asparagine (N)-glycosylation. The assembly of dolichol-linked oligosaccharides begins on the cytosolic side of the endoplasmic reticulum membrane and finishes in its lumen. The sequential addition of sugars to dolichol pyrophosphate produces dolichol-linked oligosaccharides containing fourteen sugars, including two GlcNAcs, nine mannoses and three glucoses. Once assembled, the oligosaccharide is transferred from the lipid to nascent proteins by oligosaccharyltransferases. Catalyzes the initial step of dolichol-linked oligosaccharide biosynthesis, transfering GlcNAc-1-P from cytosolic UDP-GlcNAc onto the carrier lipid dolichyl phosphate (P-dolichol), yielding GlcNAc-P-P-dolichol embedded in the cytoplasmic leaflet of the endoplasmic reticulum membrane.</text>
</comment>
<feature type="transmembrane region" description="Helical" evidence="20">
    <location>
        <begin position="394"/>
        <end position="412"/>
    </location>
</feature>
<evidence type="ECO:0000256" key="1">
    <source>
        <dbReference type="ARBA" id="ARBA00001946"/>
    </source>
</evidence>
<evidence type="ECO:0000256" key="4">
    <source>
        <dbReference type="ARBA" id="ARBA00009317"/>
    </source>
</evidence>
<evidence type="ECO:0000256" key="17">
    <source>
        <dbReference type="ARBA" id="ARBA00044717"/>
    </source>
</evidence>
<dbReference type="Pfam" id="PF00953">
    <property type="entry name" value="Glycos_transf_4"/>
    <property type="match status" value="1"/>
</dbReference>
<dbReference type="GO" id="GO:0016757">
    <property type="term" value="F:glycosyltransferase activity"/>
    <property type="evidence" value="ECO:0007669"/>
    <property type="project" value="UniProtKB-KW"/>
</dbReference>
<evidence type="ECO:0000256" key="12">
    <source>
        <dbReference type="ARBA" id="ARBA00022842"/>
    </source>
</evidence>
<dbReference type="STRING" id="289078.A0A2X0N0G4"/>
<feature type="transmembrane region" description="Helical" evidence="20">
    <location>
        <begin position="12"/>
        <end position="30"/>
    </location>
</feature>
<evidence type="ECO:0000256" key="13">
    <source>
        <dbReference type="ARBA" id="ARBA00022989"/>
    </source>
</evidence>
<evidence type="ECO:0000256" key="5">
    <source>
        <dbReference type="ARBA" id="ARBA00013225"/>
    </source>
</evidence>
<dbReference type="GO" id="GO:0006488">
    <property type="term" value="P:dolichol-linked oligosaccharide biosynthetic process"/>
    <property type="evidence" value="ECO:0007669"/>
    <property type="project" value="InterPro"/>
</dbReference>
<organism evidence="21 22">
    <name type="scientific">Microbotryum saponariae</name>
    <dbReference type="NCBI Taxonomy" id="289078"/>
    <lineage>
        <taxon>Eukaryota</taxon>
        <taxon>Fungi</taxon>
        <taxon>Dikarya</taxon>
        <taxon>Basidiomycota</taxon>
        <taxon>Pucciniomycotina</taxon>
        <taxon>Microbotryomycetes</taxon>
        <taxon>Microbotryales</taxon>
        <taxon>Microbotryaceae</taxon>
        <taxon>Microbotryum</taxon>
    </lineage>
</organism>
<evidence type="ECO:0000313" key="21">
    <source>
        <dbReference type="EMBL" id="SCZ98065.1"/>
    </source>
</evidence>
<keyword evidence="11" id="KW-0256">Endoplasmic reticulum</keyword>
<dbReference type="EC" id="2.7.8.15" evidence="5"/>
<dbReference type="GO" id="GO:0003975">
    <property type="term" value="F:UDP-N-acetylglucosamine-dolichyl-phosphate N-acetylglucosaminephosphotransferase activity"/>
    <property type="evidence" value="ECO:0007669"/>
    <property type="project" value="UniProtKB-EC"/>
</dbReference>
<dbReference type="InterPro" id="IPR033895">
    <property type="entry name" value="GPT"/>
</dbReference>
<keyword evidence="10" id="KW-0479">Metal-binding</keyword>
<comment type="subcellular location">
    <subcellularLocation>
        <location evidence="2">Endoplasmic reticulum membrane</location>
        <topology evidence="2">Multi-pass membrane protein</topology>
    </subcellularLocation>
</comment>
<evidence type="ECO:0000256" key="18">
    <source>
        <dbReference type="ARBA" id="ARBA00045078"/>
    </source>
</evidence>
<sequence>MSTGLAEPLLTVVVSLGISIVAYGLTARLVPMLGPELVKKGLAGKDMLKPGFKRNEDAPDSTQTTESKSTKKSKGVVVEVSSTSPGNVLLPEATGVIGASVYILLLSLFAPLPYLAHLLPNASLLSFSHRDSVQGSHIAQAQPVTTMDPSLVFPHHSFATYLASLLSLLMAVFLGFMDDVFDIRWRWKLPIPGRSPVLVKSDQYVLKRRMNYVVCCTVHAVIASVPLLVTYAAGHGVTDVVLPNVLGVRTLFDAVSTNGVVHLGPLYYLYMSMLSTFCTNSINILAGVNGVEVGQALVIALSIALNDLLHLTFDLSPILGQTASKVGMGLARGSAELSDRHMFSLYFMLPLIGVCFGLLKHNWYVADSILRTPSSQTDTTYCLRYPARAFIGDTFCYFSGMAFAVVGITGHFSKTLLLFFLPQIFNFLYSTPQLFGLVPCPRHRLPHYNPKTRKLEPSFAPLPIAHRTKLQTLFLETCHKFGLVQVKRDAKGQIEAVSNFTVLTLIMVWFGPMTEPNLTKCTMGLQVVGSLVAFGIRYGISGWFYDLESRR</sequence>
<dbReference type="PANTHER" id="PTHR10571">
    <property type="entry name" value="UDP-N-ACETYLGLUCOSAMINE--DOLICHYL-PHOSPHATE N-ACETYLGLUCOSAMINEPHOSPHOTRANSFERASE"/>
    <property type="match status" value="1"/>
</dbReference>
<keyword evidence="13 20" id="KW-1133">Transmembrane helix</keyword>
<feature type="transmembrane region" description="Helical" evidence="20">
    <location>
        <begin position="282"/>
        <end position="305"/>
    </location>
</feature>